<name>A0A8T0DIM9_9TREM</name>
<dbReference type="GO" id="GO:0005736">
    <property type="term" value="C:RNA polymerase I complex"/>
    <property type="evidence" value="ECO:0007669"/>
    <property type="project" value="TreeGrafter"/>
</dbReference>
<dbReference type="GO" id="GO:0003899">
    <property type="term" value="F:DNA-directed RNA polymerase activity"/>
    <property type="evidence" value="ECO:0007669"/>
    <property type="project" value="InterPro"/>
</dbReference>
<comment type="function">
    <text evidence="4">DNA-dependent RNA polymerase catalyzes the transcription of DNA into RNA using the four ribonucleoside triphosphates as substrates. Common component of RNA polymerases I, II and III which synthesize ribosomal RNA precursors, mRNA precursors and many functional non-coding RNAs, and small RNAs, such as 5S rRNA and tRNAs, respectively.</text>
</comment>
<dbReference type="Gene3D" id="2.40.50.140">
    <property type="entry name" value="Nucleic acid-binding proteins"/>
    <property type="match status" value="1"/>
</dbReference>
<evidence type="ECO:0000256" key="1">
    <source>
        <dbReference type="ARBA" id="ARBA00004123"/>
    </source>
</evidence>
<evidence type="ECO:0000256" key="2">
    <source>
        <dbReference type="ARBA" id="ARBA00008912"/>
    </source>
</evidence>
<dbReference type="GO" id="GO:0006351">
    <property type="term" value="P:DNA-templated transcription"/>
    <property type="evidence" value="ECO:0007669"/>
    <property type="project" value="InterPro"/>
</dbReference>
<dbReference type="InterPro" id="IPR005570">
    <property type="entry name" value="RPABC3"/>
</dbReference>
<dbReference type="SUPFAM" id="SSF50249">
    <property type="entry name" value="Nucleic acid-binding proteins"/>
    <property type="match status" value="1"/>
</dbReference>
<dbReference type="AlphaFoldDB" id="A0A8T0DIM9"/>
<comment type="subcellular location">
    <subcellularLocation>
        <location evidence="1">Nucleus</location>
    </subcellularLocation>
</comment>
<comment type="similarity">
    <text evidence="2">Belongs to the eukaryotic RPB8 RNA polymerase subunit family.</text>
</comment>
<protein>
    <recommendedName>
        <fullName evidence="7">DNA-directed RNA polymerases I, II, and III subunit RPABC3</fullName>
    </recommendedName>
</protein>
<dbReference type="SMART" id="SM00658">
    <property type="entry name" value="RPOL8c"/>
    <property type="match status" value="1"/>
</dbReference>
<dbReference type="GO" id="GO:0005666">
    <property type="term" value="C:RNA polymerase III complex"/>
    <property type="evidence" value="ECO:0007669"/>
    <property type="project" value="TreeGrafter"/>
</dbReference>
<evidence type="ECO:0000256" key="4">
    <source>
        <dbReference type="ARBA" id="ARBA00044496"/>
    </source>
</evidence>
<proteinExistence type="inferred from homology"/>
<dbReference type="PANTHER" id="PTHR10917:SF0">
    <property type="entry name" value="DNA-DIRECTED RNA POLYMERASES I, II, AND III SUBUNIT RPABC3"/>
    <property type="match status" value="1"/>
</dbReference>
<evidence type="ECO:0000313" key="5">
    <source>
        <dbReference type="EMBL" id="KAF8567500.1"/>
    </source>
</evidence>
<comment type="caution">
    <text evidence="5">The sequence shown here is derived from an EMBL/GenBank/DDBJ whole genome shotgun (WGS) entry which is preliminary data.</text>
</comment>
<dbReference type="Proteomes" id="UP000699462">
    <property type="component" value="Unassembled WGS sequence"/>
</dbReference>
<dbReference type="OrthoDB" id="10249565at2759"/>
<dbReference type="InterPro" id="IPR012340">
    <property type="entry name" value="NA-bd_OB-fold"/>
</dbReference>
<evidence type="ECO:0000313" key="6">
    <source>
        <dbReference type="Proteomes" id="UP000699462"/>
    </source>
</evidence>
<dbReference type="Pfam" id="PF03870">
    <property type="entry name" value="RNA_pol_Rpb8"/>
    <property type="match status" value="1"/>
</dbReference>
<reference evidence="5 6" key="1">
    <citation type="submission" date="2019-07" db="EMBL/GenBank/DDBJ databases">
        <title>Annotation for the trematode Paragonimus westermani.</title>
        <authorList>
            <person name="Choi Y.-J."/>
        </authorList>
    </citation>
    <scope>NUCLEOTIDE SEQUENCE [LARGE SCALE GENOMIC DNA]</scope>
    <source>
        <strain evidence="5">180907_Pwestermani</strain>
    </source>
</reference>
<evidence type="ECO:0008006" key="7">
    <source>
        <dbReference type="Google" id="ProtNLM"/>
    </source>
</evidence>
<keyword evidence="6" id="KW-1185">Reference proteome</keyword>
<organism evidence="5 6">
    <name type="scientific">Paragonimus westermani</name>
    <dbReference type="NCBI Taxonomy" id="34504"/>
    <lineage>
        <taxon>Eukaryota</taxon>
        <taxon>Metazoa</taxon>
        <taxon>Spiralia</taxon>
        <taxon>Lophotrochozoa</taxon>
        <taxon>Platyhelminthes</taxon>
        <taxon>Trematoda</taxon>
        <taxon>Digenea</taxon>
        <taxon>Plagiorchiida</taxon>
        <taxon>Troglotremata</taxon>
        <taxon>Troglotrematidae</taxon>
        <taxon>Paragonimus</taxon>
    </lineage>
</organism>
<dbReference type="PANTHER" id="PTHR10917">
    <property type="entry name" value="DNA-DIRECTED RNA POLYMERASES I, II, AND III SUBUNIT RPABC3"/>
    <property type="match status" value="1"/>
</dbReference>
<dbReference type="EMBL" id="JTDF01003784">
    <property type="protein sequence ID" value="KAF8567500.1"/>
    <property type="molecule type" value="Genomic_DNA"/>
</dbReference>
<sequence>MLTEQPFSTKPWYDWYRSPSLASPPDGGLSQWPVKTLKVINHFLTLKACLNLSREVWAGFLSYRGEGHKFVGKSTSGMSALLEDIFDVKDVDKDGKKFDKVSRLFCESESFKMGLILDIHALIYRLVKGDKFRMVLTKNLLNDMVTDADDDDDDDAAEETDERLANSKMAEFDYVCYGKIYRIEAHDSGVDASRLSCYVSFGGLLMQLTGDASNLQGFRVGKHLYLMIKKLAF</sequence>
<evidence type="ECO:0000256" key="3">
    <source>
        <dbReference type="ARBA" id="ARBA00023242"/>
    </source>
</evidence>
<accession>A0A8T0DIM9</accession>
<keyword evidence="3" id="KW-0539">Nucleus</keyword>
<dbReference type="GO" id="GO:0005665">
    <property type="term" value="C:RNA polymerase II, core complex"/>
    <property type="evidence" value="ECO:0007669"/>
    <property type="project" value="TreeGrafter"/>
</dbReference>
<gene>
    <name evidence="5" type="ORF">P879_06766</name>
</gene>